<dbReference type="Proteomes" id="UP001152622">
    <property type="component" value="Chromosome 18"/>
</dbReference>
<proteinExistence type="predicted"/>
<dbReference type="EMBL" id="JAINUF010000018">
    <property type="protein sequence ID" value="KAJ8337984.1"/>
    <property type="molecule type" value="Genomic_DNA"/>
</dbReference>
<comment type="caution">
    <text evidence="1">The sequence shown here is derived from an EMBL/GenBank/DDBJ whole genome shotgun (WGS) entry which is preliminary data.</text>
</comment>
<accession>A0A9Q1EFU4</accession>
<name>A0A9Q1EFU4_SYNKA</name>
<reference evidence="1" key="1">
    <citation type="journal article" date="2023" name="Science">
        <title>Genome structures resolve the early diversification of teleost fishes.</title>
        <authorList>
            <person name="Parey E."/>
            <person name="Louis A."/>
            <person name="Montfort J."/>
            <person name="Bouchez O."/>
            <person name="Roques C."/>
            <person name="Iampietro C."/>
            <person name="Lluch J."/>
            <person name="Castinel A."/>
            <person name="Donnadieu C."/>
            <person name="Desvignes T."/>
            <person name="Floi Bucao C."/>
            <person name="Jouanno E."/>
            <person name="Wen M."/>
            <person name="Mejri S."/>
            <person name="Dirks R."/>
            <person name="Jansen H."/>
            <person name="Henkel C."/>
            <person name="Chen W.J."/>
            <person name="Zahm M."/>
            <person name="Cabau C."/>
            <person name="Klopp C."/>
            <person name="Thompson A.W."/>
            <person name="Robinson-Rechavi M."/>
            <person name="Braasch I."/>
            <person name="Lecointre G."/>
            <person name="Bobe J."/>
            <person name="Postlethwait J.H."/>
            <person name="Berthelot C."/>
            <person name="Roest Crollius H."/>
            <person name="Guiguen Y."/>
        </authorList>
    </citation>
    <scope>NUCLEOTIDE SEQUENCE</scope>
    <source>
        <strain evidence="1">WJC10195</strain>
    </source>
</reference>
<sequence>MRITQISNPVIFTLRPERARGSQGIMGLEYAVYGRGKVCLVRGLLIKTISAILGPSAVPLRPSDRLSDTKSEH</sequence>
<dbReference type="AlphaFoldDB" id="A0A9Q1EFU4"/>
<evidence type="ECO:0000313" key="1">
    <source>
        <dbReference type="EMBL" id="KAJ8337984.1"/>
    </source>
</evidence>
<protein>
    <submittedName>
        <fullName evidence="1">Uncharacterized protein</fullName>
    </submittedName>
</protein>
<organism evidence="1 2">
    <name type="scientific">Synaphobranchus kaupii</name>
    <name type="common">Kaup's arrowtooth eel</name>
    <dbReference type="NCBI Taxonomy" id="118154"/>
    <lineage>
        <taxon>Eukaryota</taxon>
        <taxon>Metazoa</taxon>
        <taxon>Chordata</taxon>
        <taxon>Craniata</taxon>
        <taxon>Vertebrata</taxon>
        <taxon>Euteleostomi</taxon>
        <taxon>Actinopterygii</taxon>
        <taxon>Neopterygii</taxon>
        <taxon>Teleostei</taxon>
        <taxon>Anguilliformes</taxon>
        <taxon>Synaphobranchidae</taxon>
        <taxon>Synaphobranchus</taxon>
    </lineage>
</organism>
<gene>
    <name evidence="1" type="ORF">SKAU_G00369500</name>
</gene>
<keyword evidence="2" id="KW-1185">Reference proteome</keyword>
<evidence type="ECO:0000313" key="2">
    <source>
        <dbReference type="Proteomes" id="UP001152622"/>
    </source>
</evidence>